<organism evidence="10 11">
    <name type="scientific">Dictyobacter aurantiacus</name>
    <dbReference type="NCBI Taxonomy" id="1936993"/>
    <lineage>
        <taxon>Bacteria</taxon>
        <taxon>Bacillati</taxon>
        <taxon>Chloroflexota</taxon>
        <taxon>Ktedonobacteria</taxon>
        <taxon>Ktedonobacterales</taxon>
        <taxon>Dictyobacteraceae</taxon>
        <taxon>Dictyobacter</taxon>
    </lineage>
</organism>
<name>A0A401ZRG8_9CHLR</name>
<dbReference type="SUPFAM" id="SSF161098">
    <property type="entry name" value="MetI-like"/>
    <property type="match status" value="1"/>
</dbReference>
<feature type="transmembrane region" description="Helical" evidence="7">
    <location>
        <begin position="106"/>
        <end position="125"/>
    </location>
</feature>
<dbReference type="PANTHER" id="PTHR43744:SF12">
    <property type="entry name" value="ABC TRANSPORTER PERMEASE PROTEIN MG189-RELATED"/>
    <property type="match status" value="1"/>
</dbReference>
<evidence type="ECO:0000256" key="6">
    <source>
        <dbReference type="ARBA" id="ARBA00023136"/>
    </source>
</evidence>
<feature type="transmembrane region" description="Helical" evidence="7">
    <location>
        <begin position="269"/>
        <end position="290"/>
    </location>
</feature>
<dbReference type="PROSITE" id="PS50928">
    <property type="entry name" value="ABC_TM1"/>
    <property type="match status" value="1"/>
</dbReference>
<feature type="domain" description="ABC transmembrane type-1" evidence="9">
    <location>
        <begin position="102"/>
        <end position="290"/>
    </location>
</feature>
<evidence type="ECO:0000256" key="7">
    <source>
        <dbReference type="RuleBase" id="RU363032"/>
    </source>
</evidence>
<dbReference type="EMBL" id="BIFQ01000002">
    <property type="protein sequence ID" value="GCE09396.1"/>
    <property type="molecule type" value="Genomic_DNA"/>
</dbReference>
<dbReference type="CDD" id="cd06261">
    <property type="entry name" value="TM_PBP2"/>
    <property type="match status" value="1"/>
</dbReference>
<dbReference type="RefSeq" id="WP_218031066.1">
    <property type="nucleotide sequence ID" value="NZ_BIFQ01000002.1"/>
</dbReference>
<protein>
    <submittedName>
        <fullName evidence="10">ABC transporter permease</fullName>
    </submittedName>
</protein>
<evidence type="ECO:0000256" key="1">
    <source>
        <dbReference type="ARBA" id="ARBA00004651"/>
    </source>
</evidence>
<gene>
    <name evidence="10" type="ORF">KDAU_67250</name>
</gene>
<keyword evidence="3" id="KW-1003">Cell membrane</keyword>
<evidence type="ECO:0000256" key="8">
    <source>
        <dbReference type="SAM" id="MobiDB-lite"/>
    </source>
</evidence>
<feature type="transmembrane region" description="Helical" evidence="7">
    <location>
        <begin position="211"/>
        <end position="233"/>
    </location>
</feature>
<sequence length="305" mass="33779">MRSLDSSPVSLESTSPTAAMATRVRRPKTRHVRSRKRIVFYLVAYFIIALALLLYLFPLLSLVNVSLKTPSEFILDPTGLAKALHWQNFVNAWSKGNFGATILNSLLYTVVASMLSTVLAVLLAFPIARGYIRGSRYWYVLFILSLFMPSALIPQFQLIVRIGLYDTQIGYILLNAATLGVGPFLIIGYLRSMPKDLDEAAAIDGCGYFRYVFTIVVPLIKPVLVTAFILHAIGVWNDIIGPTIYLSNAQYSPVTLGLFSFYGQYGNEWAELSAATLIVALPLIVLYIALQRYFIEGAMGGSLKS</sequence>
<evidence type="ECO:0000313" key="11">
    <source>
        <dbReference type="Proteomes" id="UP000287224"/>
    </source>
</evidence>
<accession>A0A401ZRG8</accession>
<evidence type="ECO:0000256" key="5">
    <source>
        <dbReference type="ARBA" id="ARBA00022989"/>
    </source>
</evidence>
<comment type="caution">
    <text evidence="10">The sequence shown here is derived from an EMBL/GenBank/DDBJ whole genome shotgun (WGS) entry which is preliminary data.</text>
</comment>
<dbReference type="InterPro" id="IPR035906">
    <property type="entry name" value="MetI-like_sf"/>
</dbReference>
<keyword evidence="2 7" id="KW-0813">Transport</keyword>
<proteinExistence type="inferred from homology"/>
<comment type="subcellular location">
    <subcellularLocation>
        <location evidence="1 7">Cell membrane</location>
        <topology evidence="1 7">Multi-pass membrane protein</topology>
    </subcellularLocation>
</comment>
<feature type="transmembrane region" description="Helical" evidence="7">
    <location>
        <begin position="137"/>
        <end position="157"/>
    </location>
</feature>
<dbReference type="GO" id="GO:0055085">
    <property type="term" value="P:transmembrane transport"/>
    <property type="evidence" value="ECO:0007669"/>
    <property type="project" value="InterPro"/>
</dbReference>
<evidence type="ECO:0000256" key="4">
    <source>
        <dbReference type="ARBA" id="ARBA00022692"/>
    </source>
</evidence>
<evidence type="ECO:0000313" key="10">
    <source>
        <dbReference type="EMBL" id="GCE09396.1"/>
    </source>
</evidence>
<evidence type="ECO:0000256" key="3">
    <source>
        <dbReference type="ARBA" id="ARBA00022475"/>
    </source>
</evidence>
<keyword evidence="6 7" id="KW-0472">Membrane</keyword>
<evidence type="ECO:0000256" key="2">
    <source>
        <dbReference type="ARBA" id="ARBA00022448"/>
    </source>
</evidence>
<dbReference type="Gene3D" id="1.10.3720.10">
    <property type="entry name" value="MetI-like"/>
    <property type="match status" value="1"/>
</dbReference>
<feature type="transmembrane region" description="Helical" evidence="7">
    <location>
        <begin position="38"/>
        <end position="57"/>
    </location>
</feature>
<dbReference type="InterPro" id="IPR000515">
    <property type="entry name" value="MetI-like"/>
</dbReference>
<evidence type="ECO:0000259" key="9">
    <source>
        <dbReference type="PROSITE" id="PS50928"/>
    </source>
</evidence>
<dbReference type="AlphaFoldDB" id="A0A401ZRG8"/>
<feature type="transmembrane region" description="Helical" evidence="7">
    <location>
        <begin position="169"/>
        <end position="190"/>
    </location>
</feature>
<keyword evidence="4 7" id="KW-0812">Transmembrane</keyword>
<reference evidence="11" key="1">
    <citation type="submission" date="2018-12" db="EMBL/GenBank/DDBJ databases">
        <title>Tengunoibacter tsumagoiensis gen. nov., sp. nov., Dictyobacter kobayashii sp. nov., D. alpinus sp. nov., and D. joshuensis sp. nov. and description of Dictyobacteraceae fam. nov. within the order Ktedonobacterales isolated from Tengu-no-mugimeshi.</title>
        <authorList>
            <person name="Wang C.M."/>
            <person name="Zheng Y."/>
            <person name="Sakai Y."/>
            <person name="Toyoda A."/>
            <person name="Minakuchi Y."/>
            <person name="Abe K."/>
            <person name="Yokota A."/>
            <person name="Yabe S."/>
        </authorList>
    </citation>
    <scope>NUCLEOTIDE SEQUENCE [LARGE SCALE GENOMIC DNA]</scope>
    <source>
        <strain evidence="11">S-27</strain>
    </source>
</reference>
<comment type="similarity">
    <text evidence="7">Belongs to the binding-protein-dependent transport system permease family.</text>
</comment>
<feature type="region of interest" description="Disordered" evidence="8">
    <location>
        <begin position="1"/>
        <end position="28"/>
    </location>
</feature>
<dbReference type="Proteomes" id="UP000287224">
    <property type="component" value="Unassembled WGS sequence"/>
</dbReference>
<feature type="compositionally biased region" description="Polar residues" evidence="8">
    <location>
        <begin position="1"/>
        <end position="17"/>
    </location>
</feature>
<keyword evidence="5 7" id="KW-1133">Transmembrane helix</keyword>
<keyword evidence="11" id="KW-1185">Reference proteome</keyword>
<dbReference type="GO" id="GO:0005886">
    <property type="term" value="C:plasma membrane"/>
    <property type="evidence" value="ECO:0007669"/>
    <property type="project" value="UniProtKB-SubCell"/>
</dbReference>
<dbReference type="PANTHER" id="PTHR43744">
    <property type="entry name" value="ABC TRANSPORTER PERMEASE PROTEIN MG189-RELATED-RELATED"/>
    <property type="match status" value="1"/>
</dbReference>
<dbReference type="Pfam" id="PF00528">
    <property type="entry name" value="BPD_transp_1"/>
    <property type="match status" value="1"/>
</dbReference>